<organism evidence="3 5">
    <name type="scientific">Plutella xylostella</name>
    <name type="common">Diamondback moth</name>
    <name type="synonym">Plutella maculipennis</name>
    <dbReference type="NCBI Taxonomy" id="51655"/>
    <lineage>
        <taxon>Eukaryota</taxon>
        <taxon>Metazoa</taxon>
        <taxon>Ecdysozoa</taxon>
        <taxon>Arthropoda</taxon>
        <taxon>Hexapoda</taxon>
        <taxon>Insecta</taxon>
        <taxon>Pterygota</taxon>
        <taxon>Neoptera</taxon>
        <taxon>Endopterygota</taxon>
        <taxon>Lepidoptera</taxon>
        <taxon>Glossata</taxon>
        <taxon>Ditrysia</taxon>
        <taxon>Yponomeutoidea</taxon>
        <taxon>Plutellidae</taxon>
        <taxon>Plutella</taxon>
    </lineage>
</organism>
<sequence length="730" mass="83850">MKFHLKRVLGEQKLTYEEFTTLLHQIEACMNSRPLCPITEDPEDLEYLTPGHFLTGGPIMSLPQEELTDGKHLDLRNRWKYVELMHQHFWKRWSSEYLHQLQTKSKWLTRKEDLEKGDLVLVKEKGLPPGKWALGRITEVHPGADGCVRVVTLKTQNNTVKRPITKLTPLPMKTDNNLPTEKDHHKSKETDTANKLKPRTKRSRLCNFITTLMLTLMIFPTGNAQTSAKYQVTPFEANRPMYFDEIAKVQVIHDEWIVLVYYNLTNYWQTTEKVQRFVDHLSKQCGRLGVGYCSQVTDHLQHEIKMISENNMMLLTDHSSRKKRGYINGVGSLARTLFGVLDQNFADKYAEDIQKLQMNDDYQVELMRNQTLIIEAENSLIKSHEKFINSQFQTINKYINETESDFSKIENRLLQLAVMNELNAESLTANLLIADLKQQQEMLTNALTDVLRGHLDMRLFTPSQLIDQLSHISSTLQKRLSFPVKDLRKDINNLYKLIYVKARITNYMLFELHIPLISDDEYVLYRTIPVPMKIGQSQLTIRRSMDYIATNFVKNTYIAMDELEVQQCITTDDNNILCHARHPIYNLYNKAAPQGPHQLLSEDSTVSLRPVALSPQSALLASTAPRRHTQASLALSRQSSRHLYGIDSKTLPLDKACIHHFSGSWSSLGGFSSHELASQFCSPPSSNSSSPLQLLQFPREFTALQHESRSGSQRFCSLSTVSTLLSRQLA</sequence>
<evidence type="ECO:0000313" key="4">
    <source>
        <dbReference type="EMBL" id="CAG9137912.1"/>
    </source>
</evidence>
<proteinExistence type="predicted"/>
<dbReference type="EMBL" id="CAJHNJ030000450">
    <property type="protein sequence ID" value="CAG9137912.1"/>
    <property type="molecule type" value="Genomic_DNA"/>
</dbReference>
<keyword evidence="5" id="KW-1185">Reference proteome</keyword>
<accession>A0A8S4GBQ9</accession>
<dbReference type="Proteomes" id="UP000653454">
    <property type="component" value="Unassembled WGS sequence"/>
</dbReference>
<dbReference type="AlphaFoldDB" id="A0A8S4GBQ9"/>
<dbReference type="Pfam" id="PF18701">
    <property type="entry name" value="DUF5641"/>
    <property type="match status" value="1"/>
</dbReference>
<dbReference type="Pfam" id="PF12259">
    <property type="entry name" value="Baculo_F"/>
    <property type="match status" value="1"/>
</dbReference>
<feature type="region of interest" description="Disordered" evidence="1">
    <location>
        <begin position="167"/>
        <end position="195"/>
    </location>
</feature>
<reference evidence="3" key="1">
    <citation type="submission" date="2020-11" db="EMBL/GenBank/DDBJ databases">
        <authorList>
            <person name="Whiteford S."/>
        </authorList>
    </citation>
    <scope>NUCLEOTIDE SEQUENCE</scope>
</reference>
<gene>
    <name evidence="3" type="ORF">PLXY2_LOCUS15843</name>
    <name evidence="4" type="ORF">PLXY2_LOCUS16161</name>
</gene>
<evidence type="ECO:0000313" key="3">
    <source>
        <dbReference type="EMBL" id="CAG9137589.1"/>
    </source>
</evidence>
<feature type="domain" description="DUF5641" evidence="2">
    <location>
        <begin position="77"/>
        <end position="170"/>
    </location>
</feature>
<dbReference type="PANTHER" id="PTHR47331">
    <property type="entry name" value="PHD-TYPE DOMAIN-CONTAINING PROTEIN"/>
    <property type="match status" value="1"/>
</dbReference>
<dbReference type="InterPro" id="IPR040676">
    <property type="entry name" value="DUF5641"/>
</dbReference>
<dbReference type="PANTHER" id="PTHR47331:SF1">
    <property type="entry name" value="GAG-LIKE PROTEIN"/>
    <property type="match status" value="1"/>
</dbReference>
<comment type="caution">
    <text evidence="3">The sequence shown here is derived from an EMBL/GenBank/DDBJ whole genome shotgun (WGS) entry which is preliminary data.</text>
</comment>
<dbReference type="InterPro" id="IPR022048">
    <property type="entry name" value="Envelope_fusion-like"/>
</dbReference>
<evidence type="ECO:0000313" key="5">
    <source>
        <dbReference type="Proteomes" id="UP000653454"/>
    </source>
</evidence>
<feature type="compositionally biased region" description="Basic and acidic residues" evidence="1">
    <location>
        <begin position="180"/>
        <end position="194"/>
    </location>
</feature>
<evidence type="ECO:0000259" key="2">
    <source>
        <dbReference type="Pfam" id="PF18701"/>
    </source>
</evidence>
<name>A0A8S4GBQ9_PLUXY</name>
<dbReference type="EMBL" id="CAJHNJ030000307">
    <property type="protein sequence ID" value="CAG9137589.1"/>
    <property type="molecule type" value="Genomic_DNA"/>
</dbReference>
<evidence type="ECO:0000256" key="1">
    <source>
        <dbReference type="SAM" id="MobiDB-lite"/>
    </source>
</evidence>
<protein>
    <submittedName>
        <fullName evidence="3">(diamondback moth) hypothetical protein</fullName>
    </submittedName>
</protein>